<keyword evidence="2" id="KW-0472">Membrane</keyword>
<dbReference type="Pfam" id="PF04165">
    <property type="entry name" value="DUF401"/>
    <property type="match status" value="2"/>
</dbReference>
<feature type="transmembrane region" description="Helical" evidence="2">
    <location>
        <begin position="141"/>
        <end position="159"/>
    </location>
</feature>
<evidence type="ECO:0000256" key="2">
    <source>
        <dbReference type="SAM" id="Phobius"/>
    </source>
</evidence>
<feature type="transmembrane region" description="Helical" evidence="2">
    <location>
        <begin position="341"/>
        <end position="367"/>
    </location>
</feature>
<accession>A0AAT9LCD7</accession>
<name>A0AAT9LCD7_9FIRM</name>
<organism evidence="3">
    <name type="scientific">Candidatus Fermentithermobacillus carboniphilus</name>
    <dbReference type="NCBI Taxonomy" id="3085328"/>
    <lineage>
        <taxon>Bacteria</taxon>
        <taxon>Bacillati</taxon>
        <taxon>Bacillota</taxon>
        <taxon>Candidatus Fermentithermobacillia</taxon>
        <taxon>Candidatus Fermentithermobacillales</taxon>
        <taxon>Candidatus Fermentithermobacillaceae</taxon>
        <taxon>Candidatus Fermentithermobacillus</taxon>
    </lineage>
</organism>
<feature type="transmembrane region" description="Helical" evidence="2">
    <location>
        <begin position="267"/>
        <end position="286"/>
    </location>
</feature>
<dbReference type="KEGG" id="fcz:IMF26_01720"/>
<feature type="transmembrane region" description="Helical" evidence="2">
    <location>
        <begin position="58"/>
        <end position="78"/>
    </location>
</feature>
<proteinExistence type="predicted"/>
<dbReference type="InterPro" id="IPR007294">
    <property type="entry name" value="DUF401"/>
</dbReference>
<evidence type="ECO:0000256" key="1">
    <source>
        <dbReference type="SAM" id="MobiDB-lite"/>
    </source>
</evidence>
<feature type="transmembrane region" description="Helical" evidence="2">
    <location>
        <begin position="171"/>
        <end position="190"/>
    </location>
</feature>
<keyword evidence="2" id="KW-1133">Transmembrane helix</keyword>
<sequence>MQLFGVVLAFVVIMLLSIRRVPLGKVMFTATVIIASTSGMPFQSVLRTVWNSFTDRTTLELAASVMSIGIFSTVMHQLSFLEQTVRGLSGFLGNVKAAIMAVPALIGSMPVLGGAAVSAPLVDKLGEPLDLSPSQKAAINLVFRHGMFFIFPFSPSLVLASKLMGYSVGKLISYLWPLSVVLWGVGYVALLRKVPSARIPAPTGPAYPELSATESGVGPKVGPSGHARTAKPEKGIPTESRMDSLATFLRYGSPLLVALVMSMVLKLPLYLSLLAGTCLAAVLGYAEKRAVVSITEVLKGANLNQVVAMFWIMAFKAFVTLSPVFGSLVETAKSRGISPVLMALLFPLVFGFGSASQTTTVGVLLPVLVPAAASDAARLFFTCVVYGSSFMAYFASPLHLCQVLTCQYFGIEIPQVYRLYWPVLAGLAAALGGYAVLLTRFVL</sequence>
<feature type="transmembrane region" description="Helical" evidence="2">
    <location>
        <begin position="27"/>
        <end position="46"/>
    </location>
</feature>
<dbReference type="PANTHER" id="PTHR39556">
    <property type="entry name" value="PROTEIN, PUTATIVE-RELATED"/>
    <property type="match status" value="1"/>
</dbReference>
<dbReference type="AlphaFoldDB" id="A0AAT9LCD7"/>
<feature type="region of interest" description="Disordered" evidence="1">
    <location>
        <begin position="210"/>
        <end position="237"/>
    </location>
</feature>
<evidence type="ECO:0000313" key="3">
    <source>
        <dbReference type="EMBL" id="QUL98825.1"/>
    </source>
</evidence>
<keyword evidence="2" id="KW-0812">Transmembrane</keyword>
<feature type="transmembrane region" description="Helical" evidence="2">
    <location>
        <begin position="98"/>
        <end position="121"/>
    </location>
</feature>
<feature type="transmembrane region" description="Helical" evidence="2">
    <location>
        <begin position="306"/>
        <end position="329"/>
    </location>
</feature>
<feature type="transmembrane region" description="Helical" evidence="2">
    <location>
        <begin position="379"/>
        <end position="398"/>
    </location>
</feature>
<protein>
    <submittedName>
        <fullName evidence="3">DUF401 family protein</fullName>
    </submittedName>
</protein>
<reference evidence="3" key="1">
    <citation type="submission" date="2020-10" db="EMBL/GenBank/DDBJ databases">
        <authorList>
            <person name="Kadnikov V."/>
            <person name="Beletsky A.V."/>
            <person name="Mardanov A.V."/>
            <person name="Karnachuk O.V."/>
            <person name="Ravin N.V."/>
        </authorList>
    </citation>
    <scope>NUCLEOTIDE SEQUENCE</scope>
    <source>
        <strain evidence="3">Bu02</strain>
    </source>
</reference>
<feature type="transmembrane region" description="Helical" evidence="2">
    <location>
        <begin position="419"/>
        <end position="442"/>
    </location>
</feature>
<gene>
    <name evidence="3" type="ORF">IMF26_01720</name>
</gene>
<dbReference type="EMBL" id="CP062796">
    <property type="protein sequence ID" value="QUL98825.1"/>
    <property type="molecule type" value="Genomic_DNA"/>
</dbReference>
<dbReference type="PANTHER" id="PTHR39556:SF1">
    <property type="entry name" value="PROTEIN, PUTATIVE-RELATED"/>
    <property type="match status" value="1"/>
</dbReference>
<reference evidence="3" key="2">
    <citation type="journal article" date="2023" name="Biology">
        <title>Prokaryotic Life Associated with Coal-Fire Gas Vents Revealed by Metagenomics.</title>
        <authorList>
            <person name="Kadnikov V.V."/>
            <person name="Mardanov A.V."/>
            <person name="Beletsky A.V."/>
            <person name="Karnachuk O.V."/>
            <person name="Ravin N.V."/>
        </authorList>
    </citation>
    <scope>NUCLEOTIDE SEQUENCE</scope>
    <source>
        <strain evidence="3">Bu02</strain>
    </source>
</reference>